<dbReference type="InterPro" id="IPR036390">
    <property type="entry name" value="WH_DNA-bd_sf"/>
</dbReference>
<dbReference type="Gene3D" id="1.10.10.10">
    <property type="entry name" value="Winged helix-like DNA-binding domain superfamily/Winged helix DNA-binding domain"/>
    <property type="match status" value="1"/>
</dbReference>
<dbReference type="InterPro" id="IPR036388">
    <property type="entry name" value="WH-like_DNA-bd_sf"/>
</dbReference>
<gene>
    <name evidence="6" type="ORF">D9613_011691</name>
</gene>
<feature type="domain" description="O-methyltransferase dimerisation" evidence="5">
    <location>
        <begin position="104"/>
        <end position="162"/>
    </location>
</feature>
<evidence type="ECO:0000259" key="5">
    <source>
        <dbReference type="Pfam" id="PF08100"/>
    </source>
</evidence>
<dbReference type="PANTHER" id="PTHR43712">
    <property type="entry name" value="PUTATIVE (AFU_ORTHOLOGUE AFUA_4G14580)-RELATED"/>
    <property type="match status" value="1"/>
</dbReference>
<dbReference type="Pfam" id="PF08100">
    <property type="entry name" value="Dimerisation"/>
    <property type="match status" value="1"/>
</dbReference>
<evidence type="ECO:0000256" key="3">
    <source>
        <dbReference type="ARBA" id="ARBA00022691"/>
    </source>
</evidence>
<keyword evidence="3" id="KW-0949">S-adenosyl-L-methionine</keyword>
<keyword evidence="2" id="KW-0808">Transferase</keyword>
<comment type="caution">
    <text evidence="6">The sequence shown here is derived from an EMBL/GenBank/DDBJ whole genome shotgun (WGS) entry which is preliminary data.</text>
</comment>
<name>A0A8H4QW82_9AGAR</name>
<evidence type="ECO:0000256" key="1">
    <source>
        <dbReference type="ARBA" id="ARBA00022603"/>
    </source>
</evidence>
<evidence type="ECO:0000256" key="4">
    <source>
        <dbReference type="SAM" id="MobiDB-lite"/>
    </source>
</evidence>
<dbReference type="GO" id="GO:0008168">
    <property type="term" value="F:methyltransferase activity"/>
    <property type="evidence" value="ECO:0007669"/>
    <property type="project" value="UniProtKB-KW"/>
</dbReference>
<evidence type="ECO:0000313" key="7">
    <source>
        <dbReference type="Proteomes" id="UP000521872"/>
    </source>
</evidence>
<reference evidence="6 7" key="1">
    <citation type="submission" date="2019-12" db="EMBL/GenBank/DDBJ databases">
        <authorList>
            <person name="Floudas D."/>
            <person name="Bentzer J."/>
            <person name="Ahren D."/>
            <person name="Johansson T."/>
            <person name="Persson P."/>
            <person name="Tunlid A."/>
        </authorList>
    </citation>
    <scope>NUCLEOTIDE SEQUENCE [LARGE SCALE GENOMIC DNA]</scope>
    <source>
        <strain evidence="6 7">CBS 102.39</strain>
    </source>
</reference>
<proteinExistence type="predicted"/>
<dbReference type="Proteomes" id="UP000521872">
    <property type="component" value="Unassembled WGS sequence"/>
</dbReference>
<protein>
    <recommendedName>
        <fullName evidence="5">O-methyltransferase dimerisation domain-containing protein</fullName>
    </recommendedName>
</protein>
<feature type="region of interest" description="Disordered" evidence="4">
    <location>
        <begin position="48"/>
        <end position="75"/>
    </location>
</feature>
<feature type="compositionally biased region" description="Basic and acidic residues" evidence="4">
    <location>
        <begin position="56"/>
        <end position="72"/>
    </location>
</feature>
<organism evidence="6 7">
    <name type="scientific">Agrocybe pediades</name>
    <dbReference type="NCBI Taxonomy" id="84607"/>
    <lineage>
        <taxon>Eukaryota</taxon>
        <taxon>Fungi</taxon>
        <taxon>Dikarya</taxon>
        <taxon>Basidiomycota</taxon>
        <taxon>Agaricomycotina</taxon>
        <taxon>Agaricomycetes</taxon>
        <taxon>Agaricomycetidae</taxon>
        <taxon>Agaricales</taxon>
        <taxon>Agaricineae</taxon>
        <taxon>Strophariaceae</taxon>
        <taxon>Agrocybe</taxon>
    </lineage>
</organism>
<accession>A0A8H4QW82</accession>
<dbReference type="EMBL" id="JAACJL010000018">
    <property type="protein sequence ID" value="KAF4618346.1"/>
    <property type="molecule type" value="Genomic_DNA"/>
</dbReference>
<sequence length="199" mass="22123">MSPITTAPQLTPRQQIDALLDLIKTSAYQALDEYEKYGQPLPSLDSLTSHPLDGFVDSRNHPPQKTHLEPGRRMRPALHEPSASFTYSDQLCSCWLRPFTHPGLGIADAIAASSSGSLRTSDLSRQFNVEESKLTTMLRLLATRHCFREVDKDVFSNNRLSVHITSRGPISGWIDFLTSYSATGALNLYDALTDPDYAL</sequence>
<dbReference type="SUPFAM" id="SSF46785">
    <property type="entry name" value="Winged helix' DNA-binding domain"/>
    <property type="match status" value="1"/>
</dbReference>
<dbReference type="GO" id="GO:0032259">
    <property type="term" value="P:methylation"/>
    <property type="evidence" value="ECO:0007669"/>
    <property type="project" value="UniProtKB-KW"/>
</dbReference>
<dbReference type="PANTHER" id="PTHR43712:SF2">
    <property type="entry name" value="O-METHYLTRANSFERASE CICE"/>
    <property type="match status" value="1"/>
</dbReference>
<evidence type="ECO:0000313" key="6">
    <source>
        <dbReference type="EMBL" id="KAF4618346.1"/>
    </source>
</evidence>
<keyword evidence="7" id="KW-1185">Reference proteome</keyword>
<keyword evidence="1" id="KW-0489">Methyltransferase</keyword>
<dbReference type="AlphaFoldDB" id="A0A8H4QW82"/>
<evidence type="ECO:0000256" key="2">
    <source>
        <dbReference type="ARBA" id="ARBA00022679"/>
    </source>
</evidence>
<dbReference type="InterPro" id="IPR012967">
    <property type="entry name" value="COMT_dimerisation"/>
</dbReference>